<protein>
    <recommendedName>
        <fullName evidence="3">Secreted protein (Por secretion system target)</fullName>
    </recommendedName>
</protein>
<accession>A0ABP7H423</accession>
<dbReference type="EMBL" id="BAABDU010000009">
    <property type="protein sequence ID" value="GAA3781755.1"/>
    <property type="molecule type" value="Genomic_DNA"/>
</dbReference>
<gene>
    <name evidence="1" type="ORF">GCM10022423_42860</name>
</gene>
<keyword evidence="2" id="KW-1185">Reference proteome</keyword>
<name>A0ABP7H423_9FLAO</name>
<reference evidence="2" key="1">
    <citation type="journal article" date="2019" name="Int. J. Syst. Evol. Microbiol.">
        <title>The Global Catalogue of Microorganisms (GCM) 10K type strain sequencing project: providing services to taxonomists for standard genome sequencing and annotation.</title>
        <authorList>
            <consortium name="The Broad Institute Genomics Platform"/>
            <consortium name="The Broad Institute Genome Sequencing Center for Infectious Disease"/>
            <person name="Wu L."/>
            <person name="Ma J."/>
        </authorList>
    </citation>
    <scope>NUCLEOTIDE SEQUENCE [LARGE SCALE GENOMIC DNA]</scope>
    <source>
        <strain evidence="2">JCM 17337</strain>
    </source>
</reference>
<proteinExistence type="predicted"/>
<dbReference type="Proteomes" id="UP001500748">
    <property type="component" value="Unassembled WGS sequence"/>
</dbReference>
<comment type="caution">
    <text evidence="1">The sequence shown here is derived from an EMBL/GenBank/DDBJ whole genome shotgun (WGS) entry which is preliminary data.</text>
</comment>
<organism evidence="1 2">
    <name type="scientific">Flavobacterium ginsengiterrae</name>
    <dbReference type="NCBI Taxonomy" id="871695"/>
    <lineage>
        <taxon>Bacteria</taxon>
        <taxon>Pseudomonadati</taxon>
        <taxon>Bacteroidota</taxon>
        <taxon>Flavobacteriia</taxon>
        <taxon>Flavobacteriales</taxon>
        <taxon>Flavobacteriaceae</taxon>
        <taxon>Flavobacterium</taxon>
    </lineage>
</organism>
<evidence type="ECO:0000313" key="1">
    <source>
        <dbReference type="EMBL" id="GAA3781755.1"/>
    </source>
</evidence>
<evidence type="ECO:0000313" key="2">
    <source>
        <dbReference type="Proteomes" id="UP001500748"/>
    </source>
</evidence>
<sequence length="278" mass="31315">MKKHYTPFVFLLFIPVSFSNSVDASSRIAVKNPLPLVQNHPYLNLKKDYLSEIERHRVWLNLTNNEGLFKQLLIAYVEGATNNYDHNYDAISMGANKYADFYSINEDNKLAIQGRALPFLATDTVPLGYSTEIEGDLDISIDHADGILSNLDIYLEDKKRGIMHNLSKSPYTFSTEKGTFLDRFVIRYMSGGTLGRDEFASNSQSVTITSKNKVITLKSYKSALQQVSVYDISGRLIYNNANVKTFDLQISNIQSGSQVLIVKTLLENGNKTAQKVLF</sequence>
<evidence type="ECO:0008006" key="3">
    <source>
        <dbReference type="Google" id="ProtNLM"/>
    </source>
</evidence>
<dbReference type="NCBIfam" id="NF033708">
    <property type="entry name" value="T9SS_Cterm_ChiA"/>
    <property type="match status" value="1"/>
</dbReference>
<dbReference type="RefSeq" id="WP_345146821.1">
    <property type="nucleotide sequence ID" value="NZ_BAABDU010000009.1"/>
</dbReference>